<keyword evidence="2" id="KW-1133">Transmembrane helix</keyword>
<organism evidence="4 5">
    <name type="scientific">Coniosporium apollinis (strain CBS 100218)</name>
    <name type="common">Rock-inhabiting black yeast</name>
    <dbReference type="NCBI Taxonomy" id="1168221"/>
    <lineage>
        <taxon>Eukaryota</taxon>
        <taxon>Fungi</taxon>
        <taxon>Dikarya</taxon>
        <taxon>Ascomycota</taxon>
        <taxon>Pezizomycotina</taxon>
        <taxon>Dothideomycetes</taxon>
        <taxon>Dothideomycetes incertae sedis</taxon>
        <taxon>Coniosporium</taxon>
    </lineage>
</organism>
<evidence type="ECO:0000256" key="3">
    <source>
        <dbReference type="SAM" id="SignalP"/>
    </source>
</evidence>
<dbReference type="Proteomes" id="UP000016924">
    <property type="component" value="Unassembled WGS sequence"/>
</dbReference>
<dbReference type="EMBL" id="JH767583">
    <property type="protein sequence ID" value="EON66812.1"/>
    <property type="molecule type" value="Genomic_DNA"/>
</dbReference>
<feature type="compositionally biased region" description="Basic and acidic residues" evidence="1">
    <location>
        <begin position="345"/>
        <end position="354"/>
    </location>
</feature>
<evidence type="ECO:0000313" key="5">
    <source>
        <dbReference type="Proteomes" id="UP000016924"/>
    </source>
</evidence>
<keyword evidence="3" id="KW-0732">Signal</keyword>
<keyword evidence="5" id="KW-1185">Reference proteome</keyword>
<protein>
    <submittedName>
        <fullName evidence="4">Uncharacterized protein</fullName>
    </submittedName>
</protein>
<feature type="region of interest" description="Disordered" evidence="1">
    <location>
        <begin position="128"/>
        <end position="161"/>
    </location>
</feature>
<dbReference type="AlphaFoldDB" id="R7YY30"/>
<reference evidence="5" key="1">
    <citation type="submission" date="2012-06" db="EMBL/GenBank/DDBJ databases">
        <title>The genome sequence of Coniosporium apollinis CBS 100218.</title>
        <authorList>
            <consortium name="The Broad Institute Genome Sequencing Platform"/>
            <person name="Cuomo C."/>
            <person name="Gorbushina A."/>
            <person name="Noack S."/>
            <person name="Walker B."/>
            <person name="Young S.K."/>
            <person name="Zeng Q."/>
            <person name="Gargeya S."/>
            <person name="Fitzgerald M."/>
            <person name="Haas B."/>
            <person name="Abouelleil A."/>
            <person name="Alvarado L."/>
            <person name="Arachchi H.M."/>
            <person name="Berlin A.M."/>
            <person name="Chapman S.B."/>
            <person name="Goldberg J."/>
            <person name="Griggs A."/>
            <person name="Gujja S."/>
            <person name="Hansen M."/>
            <person name="Howarth C."/>
            <person name="Imamovic A."/>
            <person name="Larimer J."/>
            <person name="McCowan C."/>
            <person name="Montmayeur A."/>
            <person name="Murphy C."/>
            <person name="Neiman D."/>
            <person name="Pearson M."/>
            <person name="Priest M."/>
            <person name="Roberts A."/>
            <person name="Saif S."/>
            <person name="Shea T."/>
            <person name="Sisk P."/>
            <person name="Sykes S."/>
            <person name="Wortman J."/>
            <person name="Nusbaum C."/>
            <person name="Birren B."/>
        </authorList>
    </citation>
    <scope>NUCLEOTIDE SEQUENCE [LARGE SCALE GENOMIC DNA]</scope>
    <source>
        <strain evidence="5">CBS 100218</strain>
    </source>
</reference>
<gene>
    <name evidence="4" type="ORF">W97_06214</name>
</gene>
<feature type="region of interest" description="Disordered" evidence="1">
    <location>
        <begin position="450"/>
        <end position="472"/>
    </location>
</feature>
<evidence type="ECO:0000313" key="4">
    <source>
        <dbReference type="EMBL" id="EON66812.1"/>
    </source>
</evidence>
<dbReference type="RefSeq" id="XP_007782129.1">
    <property type="nucleotide sequence ID" value="XM_007783939.1"/>
</dbReference>
<dbReference type="OMA" id="EDMYKHV"/>
<proteinExistence type="predicted"/>
<sequence>MIELPVTALLFLWAASAGATPPGFWDIEIDNGPAPSPEDGPPLSANASRDRSLLPAQICGILGGYIITVLFVGACLLTFGRRLRKQALLAAQGAIEVEMVRPTGMGFDPVSPASTARAWLPSPSKLKHTFRRSTTSVNEDPKSPGGVSVASFDSRVLESDKEKRQKEMERLYAAVAEHSFAQSKVVYSAETEEIQPASGGPSPPSGMSPQRKPGKRLPQLQTALNAAHLDVPQSPASPRSPIRTIYPPDYPMAVRQQQQQSSATQPSSPRSILTRKERTPSMGSASSKSRRGLRNLRISAPLDRYPADDDDEAKTPLSPRFYNPGPPPSPPNASAPTTPGTVDGLDDHYERLDKPQPLPRPAPQRSNSRHSSTAVPTLSTISVAQSASPSTSTLPLRALGDAALPSTKTTYLERRRDALGLTTPRTGVPATPYSPYMPFTPITPVTPHLVSKHERKMMKKNEVKKVVTADDQVKDEKELWDSGY</sequence>
<keyword evidence="2" id="KW-0472">Membrane</keyword>
<accession>R7YY30</accession>
<feature type="transmembrane region" description="Helical" evidence="2">
    <location>
        <begin position="54"/>
        <end position="79"/>
    </location>
</feature>
<dbReference type="OrthoDB" id="4524805at2759"/>
<feature type="compositionally biased region" description="Basic and acidic residues" evidence="1">
    <location>
        <begin position="459"/>
        <end position="472"/>
    </location>
</feature>
<feature type="compositionally biased region" description="Pro residues" evidence="1">
    <location>
        <begin position="324"/>
        <end position="333"/>
    </location>
</feature>
<feature type="compositionally biased region" description="Low complexity" evidence="1">
    <location>
        <begin position="255"/>
        <end position="271"/>
    </location>
</feature>
<feature type="chain" id="PRO_5004461266" evidence="3">
    <location>
        <begin position="20"/>
        <end position="484"/>
    </location>
</feature>
<dbReference type="HOGENOM" id="CLU_030055_0_0_1"/>
<keyword evidence="2" id="KW-0812">Transmembrane</keyword>
<feature type="region of interest" description="Disordered" evidence="1">
    <location>
        <begin position="254"/>
        <end position="377"/>
    </location>
</feature>
<feature type="region of interest" description="Disordered" evidence="1">
    <location>
        <begin position="191"/>
        <end position="215"/>
    </location>
</feature>
<feature type="signal peptide" evidence="3">
    <location>
        <begin position="1"/>
        <end position="19"/>
    </location>
</feature>
<name>R7YY30_CONA1</name>
<evidence type="ECO:0000256" key="1">
    <source>
        <dbReference type="SAM" id="MobiDB-lite"/>
    </source>
</evidence>
<feature type="compositionally biased region" description="Polar residues" evidence="1">
    <location>
        <begin position="364"/>
        <end position="377"/>
    </location>
</feature>
<dbReference type="eggNOG" id="ENOG502SIUZ">
    <property type="taxonomic scope" value="Eukaryota"/>
</dbReference>
<feature type="region of interest" description="Disordered" evidence="1">
    <location>
        <begin position="27"/>
        <end position="48"/>
    </location>
</feature>
<evidence type="ECO:0000256" key="2">
    <source>
        <dbReference type="SAM" id="Phobius"/>
    </source>
</evidence>
<dbReference type="GeneID" id="19903525"/>